<accession>A0ABV5CCW5</accession>
<evidence type="ECO:0000313" key="1">
    <source>
        <dbReference type="EMBL" id="MFB5945371.1"/>
    </source>
</evidence>
<dbReference type="Proteomes" id="UP001580928">
    <property type="component" value="Unassembled WGS sequence"/>
</dbReference>
<comment type="caution">
    <text evidence="1">The sequence shown here is derived from an EMBL/GenBank/DDBJ whole genome shotgun (WGS) entry which is preliminary data.</text>
</comment>
<name>A0ABV5CCW5_9SPHI</name>
<dbReference type="PANTHER" id="PTHR38477:SF1">
    <property type="entry name" value="MUREIN L,D-TRANSPEPTIDASE CATALYTIC DOMAIN FAMILY PROTEIN"/>
    <property type="match status" value="1"/>
</dbReference>
<dbReference type="CDD" id="cd16913">
    <property type="entry name" value="YkuD_like"/>
    <property type="match status" value="1"/>
</dbReference>
<gene>
    <name evidence="1" type="ORF">WKR92_05975</name>
</gene>
<reference evidence="1 2" key="1">
    <citation type="submission" date="2024-04" db="EMBL/GenBank/DDBJ databases">
        <title>Albibacterium profundi sp. nov., isolated from sediment of the Challenger Deep of Mariana Trench.</title>
        <authorList>
            <person name="Wang Y."/>
        </authorList>
    </citation>
    <scope>NUCLEOTIDE SEQUENCE [LARGE SCALE GENOMIC DNA]</scope>
    <source>
        <strain evidence="1 2">RHL897</strain>
    </source>
</reference>
<dbReference type="EMBL" id="JBBVGT010000002">
    <property type="protein sequence ID" value="MFB5945371.1"/>
    <property type="molecule type" value="Genomic_DNA"/>
</dbReference>
<sequence length="267" mass="29381">MKRLKLSTFPVVVLAIIAMVTLSWVPVNPVNVDPKEEENLVLAPEMILEQQASTIYQDADLASSGLRFDVFERAYTGYLNLQENRNSSSTSHIISIADFSQSSKKKRLWIVDLTNSSLLLNTWVSHGRGSGGDMATSFSNINNSHQSSLGFYLTGEVYYGKHGRSLRLDGMDSGFNDNARSRAIVMHGASYVSQSAINSLNRLGLSHGCPAVPLELTDEIIDLVKNKTVLYIHGDSPQYQSVYLDSEKAGRTLLASEGLDEIQYSGL</sequence>
<evidence type="ECO:0000313" key="2">
    <source>
        <dbReference type="Proteomes" id="UP001580928"/>
    </source>
</evidence>
<keyword evidence="2" id="KW-1185">Reference proteome</keyword>
<protein>
    <submittedName>
        <fullName evidence="1">Murein L,D-transpeptidase catalytic domain family protein</fullName>
    </submittedName>
</protein>
<dbReference type="PANTHER" id="PTHR38477">
    <property type="entry name" value="HYPOTHETICAL EXPORTED PROTEIN"/>
    <property type="match status" value="1"/>
</dbReference>
<dbReference type="Pfam" id="PF13645">
    <property type="entry name" value="YkuD_2"/>
    <property type="match status" value="1"/>
</dbReference>
<dbReference type="InterPro" id="IPR032676">
    <property type="entry name" value="YkuD_2"/>
</dbReference>
<organism evidence="1 2">
    <name type="scientific">Albibacterium profundi</name>
    <dbReference type="NCBI Taxonomy" id="3134906"/>
    <lineage>
        <taxon>Bacteria</taxon>
        <taxon>Pseudomonadati</taxon>
        <taxon>Bacteroidota</taxon>
        <taxon>Sphingobacteriia</taxon>
        <taxon>Sphingobacteriales</taxon>
        <taxon>Sphingobacteriaceae</taxon>
        <taxon>Albibacterium</taxon>
    </lineage>
</organism>
<dbReference type="InterPro" id="IPR005490">
    <property type="entry name" value="LD_TPept_cat_dom"/>
</dbReference>
<proteinExistence type="predicted"/>
<dbReference type="RefSeq" id="WP_375556912.1">
    <property type="nucleotide sequence ID" value="NZ_JBBVGT010000002.1"/>
</dbReference>